<gene>
    <name evidence="2" type="ORF">PoB_001777100</name>
</gene>
<reference evidence="2 3" key="1">
    <citation type="journal article" date="2021" name="Elife">
        <title>Chloroplast acquisition without the gene transfer in kleptoplastic sea slugs, Plakobranchus ocellatus.</title>
        <authorList>
            <person name="Maeda T."/>
            <person name="Takahashi S."/>
            <person name="Yoshida T."/>
            <person name="Shimamura S."/>
            <person name="Takaki Y."/>
            <person name="Nagai Y."/>
            <person name="Toyoda A."/>
            <person name="Suzuki Y."/>
            <person name="Arimoto A."/>
            <person name="Ishii H."/>
            <person name="Satoh N."/>
            <person name="Nishiyama T."/>
            <person name="Hasebe M."/>
            <person name="Maruyama T."/>
            <person name="Minagawa J."/>
            <person name="Obokata J."/>
            <person name="Shigenobu S."/>
        </authorList>
    </citation>
    <scope>NUCLEOTIDE SEQUENCE [LARGE SCALE GENOMIC DNA]</scope>
</reference>
<keyword evidence="1" id="KW-0812">Transmembrane</keyword>
<evidence type="ECO:0000313" key="3">
    <source>
        <dbReference type="Proteomes" id="UP000735302"/>
    </source>
</evidence>
<dbReference type="EMBL" id="BLXT01002115">
    <property type="protein sequence ID" value="GFN91265.1"/>
    <property type="molecule type" value="Genomic_DNA"/>
</dbReference>
<dbReference type="AlphaFoldDB" id="A0AAV3YVX0"/>
<evidence type="ECO:0008006" key="4">
    <source>
        <dbReference type="Google" id="ProtNLM"/>
    </source>
</evidence>
<protein>
    <recommendedName>
        <fullName evidence="4">Ubiquitin-like domain-containing protein</fullName>
    </recommendedName>
</protein>
<keyword evidence="1" id="KW-1133">Transmembrane helix</keyword>
<feature type="transmembrane region" description="Helical" evidence="1">
    <location>
        <begin position="145"/>
        <end position="170"/>
    </location>
</feature>
<dbReference type="Proteomes" id="UP000735302">
    <property type="component" value="Unassembled WGS sequence"/>
</dbReference>
<evidence type="ECO:0000313" key="2">
    <source>
        <dbReference type="EMBL" id="GFN91265.1"/>
    </source>
</evidence>
<sequence length="180" mass="20265">MATEVTVKIRDNPLGQAFLVQPEEWDLCLSEIRSILTSQEVETPFEYRFLTSNGNVVSSALEKNMTFRDIVEREPFAEVKKEDTSLQSAEERVTTQICLISVGESGNSSDEQTEIKCPLLKKIPHLLAVKDSIPCMRNAFNVNTLLKVAFILTCLLFLMVFVLMLFLHIVSMPTMTCASI</sequence>
<proteinExistence type="predicted"/>
<evidence type="ECO:0000256" key="1">
    <source>
        <dbReference type="SAM" id="Phobius"/>
    </source>
</evidence>
<keyword evidence="3" id="KW-1185">Reference proteome</keyword>
<organism evidence="2 3">
    <name type="scientific">Plakobranchus ocellatus</name>
    <dbReference type="NCBI Taxonomy" id="259542"/>
    <lineage>
        <taxon>Eukaryota</taxon>
        <taxon>Metazoa</taxon>
        <taxon>Spiralia</taxon>
        <taxon>Lophotrochozoa</taxon>
        <taxon>Mollusca</taxon>
        <taxon>Gastropoda</taxon>
        <taxon>Heterobranchia</taxon>
        <taxon>Euthyneura</taxon>
        <taxon>Panpulmonata</taxon>
        <taxon>Sacoglossa</taxon>
        <taxon>Placobranchoidea</taxon>
        <taxon>Plakobranchidae</taxon>
        <taxon>Plakobranchus</taxon>
    </lineage>
</organism>
<accession>A0AAV3YVX0</accession>
<keyword evidence="1" id="KW-0472">Membrane</keyword>
<comment type="caution">
    <text evidence="2">The sequence shown here is derived from an EMBL/GenBank/DDBJ whole genome shotgun (WGS) entry which is preliminary data.</text>
</comment>
<name>A0AAV3YVX0_9GAST</name>